<keyword evidence="3" id="KW-1185">Reference proteome</keyword>
<dbReference type="InterPro" id="IPR001810">
    <property type="entry name" value="F-box_dom"/>
</dbReference>
<dbReference type="SUPFAM" id="SSF81383">
    <property type="entry name" value="F-box domain"/>
    <property type="match status" value="1"/>
</dbReference>
<reference evidence="2" key="1">
    <citation type="submission" date="2023-03" db="EMBL/GenBank/DDBJ databases">
        <title>Massive genome expansion in bonnet fungi (Mycena s.s.) driven by repeated elements and novel gene families across ecological guilds.</title>
        <authorList>
            <consortium name="Lawrence Berkeley National Laboratory"/>
            <person name="Harder C.B."/>
            <person name="Miyauchi S."/>
            <person name="Viragh M."/>
            <person name="Kuo A."/>
            <person name="Thoen E."/>
            <person name="Andreopoulos B."/>
            <person name="Lu D."/>
            <person name="Skrede I."/>
            <person name="Drula E."/>
            <person name="Henrissat B."/>
            <person name="Morin E."/>
            <person name="Kohler A."/>
            <person name="Barry K."/>
            <person name="LaButti K."/>
            <person name="Morin E."/>
            <person name="Salamov A."/>
            <person name="Lipzen A."/>
            <person name="Mereny Z."/>
            <person name="Hegedus B."/>
            <person name="Baldrian P."/>
            <person name="Stursova M."/>
            <person name="Weitz H."/>
            <person name="Taylor A."/>
            <person name="Grigoriev I.V."/>
            <person name="Nagy L.G."/>
            <person name="Martin F."/>
            <person name="Kauserud H."/>
        </authorList>
    </citation>
    <scope>NUCLEOTIDE SEQUENCE</scope>
    <source>
        <strain evidence="2">9284</strain>
    </source>
</reference>
<protein>
    <recommendedName>
        <fullName evidence="1">F-box domain-containing protein</fullName>
    </recommendedName>
</protein>
<sequence>MSFSRVPPEILCEILGLLHAQVLLRCLAVCRTWHDIIHGSPNLQYTIELWKDGLIPACDRFSTAAQDRLNALQDRRRAWRDVAWTSQKVIEIAFDTCKAYELVGGVLAVQERGPNFFTVSLTDLVNNPDTHVSTQPHALPPGIDAHDHMDFTTDPTQDLLVILYRPSGTTGNLVFRRLSDLGLHPLAQEALVGFEMGDIDEDFREDISIHIAYDIIAISLFVPGRLFIFDWRRCTLLLDLAVPDESGFQFISSRAFFLGSPEDDGQIEIHTLNVEEPSHTHVATLRLPAAHHDWLVTSIGVHSGPFCGHHIPGRLFSPADSRRIYCFDIDYADGIFSARLFVHHRTLTRYIDQYAQQKQSGPIEVHWEDWGPKETRMLEGNLCRWHRCVHGERAILPSEEPSSSIRILDFNVGTHREPVDICNLGSESTMIESHGVTGITPFNDTVETWLPFHLTERKLPEGQSFDQFMLEQDCVLGADELVPDKMTVFIF</sequence>
<accession>A0AAD7FDS3</accession>
<gene>
    <name evidence="2" type="ORF">FB45DRAFT_933128</name>
</gene>
<feature type="domain" description="F-box" evidence="1">
    <location>
        <begin position="1"/>
        <end position="53"/>
    </location>
</feature>
<evidence type="ECO:0000313" key="3">
    <source>
        <dbReference type="Proteomes" id="UP001221142"/>
    </source>
</evidence>
<dbReference type="AlphaFoldDB" id="A0AAD7FDS3"/>
<dbReference type="InterPro" id="IPR036047">
    <property type="entry name" value="F-box-like_dom_sf"/>
</dbReference>
<dbReference type="PROSITE" id="PS50181">
    <property type="entry name" value="FBOX"/>
    <property type="match status" value="1"/>
</dbReference>
<dbReference type="Gene3D" id="1.20.1280.50">
    <property type="match status" value="1"/>
</dbReference>
<proteinExistence type="predicted"/>
<dbReference type="SMART" id="SM00256">
    <property type="entry name" value="FBOX"/>
    <property type="match status" value="1"/>
</dbReference>
<dbReference type="CDD" id="cd09917">
    <property type="entry name" value="F-box_SF"/>
    <property type="match status" value="1"/>
</dbReference>
<dbReference type="Proteomes" id="UP001221142">
    <property type="component" value="Unassembled WGS sequence"/>
</dbReference>
<organism evidence="2 3">
    <name type="scientific">Roridomyces roridus</name>
    <dbReference type="NCBI Taxonomy" id="1738132"/>
    <lineage>
        <taxon>Eukaryota</taxon>
        <taxon>Fungi</taxon>
        <taxon>Dikarya</taxon>
        <taxon>Basidiomycota</taxon>
        <taxon>Agaricomycotina</taxon>
        <taxon>Agaricomycetes</taxon>
        <taxon>Agaricomycetidae</taxon>
        <taxon>Agaricales</taxon>
        <taxon>Marasmiineae</taxon>
        <taxon>Mycenaceae</taxon>
        <taxon>Roridomyces</taxon>
    </lineage>
</organism>
<comment type="caution">
    <text evidence="2">The sequence shown here is derived from an EMBL/GenBank/DDBJ whole genome shotgun (WGS) entry which is preliminary data.</text>
</comment>
<dbReference type="EMBL" id="JARKIF010000020">
    <property type="protein sequence ID" value="KAJ7618015.1"/>
    <property type="molecule type" value="Genomic_DNA"/>
</dbReference>
<evidence type="ECO:0000259" key="1">
    <source>
        <dbReference type="PROSITE" id="PS50181"/>
    </source>
</evidence>
<evidence type="ECO:0000313" key="2">
    <source>
        <dbReference type="EMBL" id="KAJ7618015.1"/>
    </source>
</evidence>
<dbReference type="Pfam" id="PF12937">
    <property type="entry name" value="F-box-like"/>
    <property type="match status" value="1"/>
</dbReference>
<name>A0AAD7FDS3_9AGAR</name>